<dbReference type="SUPFAM" id="SSF53146">
    <property type="entry name" value="Nitrogenase accessory factor-like"/>
    <property type="match status" value="1"/>
</dbReference>
<protein>
    <recommendedName>
        <fullName evidence="1">Dinitrogenase iron-molybdenum cofactor biosynthesis domain-containing protein</fullName>
    </recommendedName>
</protein>
<proteinExistence type="predicted"/>
<evidence type="ECO:0000313" key="2">
    <source>
        <dbReference type="EMBL" id="RZV40440.1"/>
    </source>
</evidence>
<evidence type="ECO:0000313" key="3">
    <source>
        <dbReference type="Proteomes" id="UP000322454"/>
    </source>
</evidence>
<dbReference type="Proteomes" id="UP000322454">
    <property type="component" value="Unassembled WGS sequence"/>
</dbReference>
<dbReference type="EMBL" id="SHMQ01000001">
    <property type="protein sequence ID" value="RZV40440.1"/>
    <property type="molecule type" value="Genomic_DNA"/>
</dbReference>
<dbReference type="CDD" id="cd00851">
    <property type="entry name" value="MTH1175"/>
    <property type="match status" value="1"/>
</dbReference>
<comment type="caution">
    <text evidence="2">The sequence shown here is derived from an EMBL/GenBank/DDBJ whole genome shotgun (WGS) entry which is preliminary data.</text>
</comment>
<gene>
    <name evidence="2" type="ORF">EVJ48_00525</name>
</gene>
<sequence length="126" mass="14004">MRLCIPTVNFEAQKISKHFGSAPYFFIYDTETETSEVIANSNKNHEHNMCNPVGALAGKNVDTVVCFGIGEGAIRNLERNGIKVYKTDKSLISDILTDSKENNFSTFEFGHTCSSHEHHHNAGCSH</sequence>
<dbReference type="PANTHER" id="PTHR42983:SF1">
    <property type="entry name" value="IRON-MOLYBDENUM PROTEIN"/>
    <property type="match status" value="1"/>
</dbReference>
<dbReference type="InterPro" id="IPR003731">
    <property type="entry name" value="Di-Nase_FeMo-co_biosynth"/>
</dbReference>
<dbReference type="Pfam" id="PF02579">
    <property type="entry name" value="Nitro_FeMo-Co"/>
    <property type="match status" value="1"/>
</dbReference>
<dbReference type="Gene3D" id="3.30.420.130">
    <property type="entry name" value="Dinitrogenase iron-molybdenum cofactor biosynthesis domain"/>
    <property type="match status" value="1"/>
</dbReference>
<dbReference type="InterPro" id="IPR036105">
    <property type="entry name" value="DiNase_FeMo-co_biosyn_sf"/>
</dbReference>
<organism evidence="2 3">
    <name type="scientific">Candidatus Acidulodesulfobacterium acidiphilum</name>
    <dbReference type="NCBI Taxonomy" id="2597224"/>
    <lineage>
        <taxon>Bacteria</taxon>
        <taxon>Deltaproteobacteria</taxon>
        <taxon>Candidatus Acidulodesulfobacterales</taxon>
        <taxon>Candidatus Acidulodesulfobacterium</taxon>
    </lineage>
</organism>
<dbReference type="InterPro" id="IPR033913">
    <property type="entry name" value="MTH1175_dom"/>
</dbReference>
<reference evidence="2 3" key="1">
    <citation type="submission" date="2019-01" db="EMBL/GenBank/DDBJ databases">
        <title>Insights into ecological role of a new deltaproteobacterial order Candidatus Sinidesulfobacterales (Sva0485) by metagenomics and metatranscriptomics.</title>
        <authorList>
            <person name="Tan S."/>
            <person name="Liu J."/>
            <person name="Fang Y."/>
            <person name="Hedlund B."/>
            <person name="Lian Z.-H."/>
            <person name="Huang L.-Y."/>
            <person name="Li J.-T."/>
            <person name="Huang L.-N."/>
            <person name="Li W.-J."/>
            <person name="Jiang H.-C."/>
            <person name="Dong H.-L."/>
            <person name="Shu W.-S."/>
        </authorList>
    </citation>
    <scope>NUCLEOTIDE SEQUENCE [LARGE SCALE GENOMIC DNA]</scope>
    <source>
        <strain evidence="2">AP4</strain>
    </source>
</reference>
<accession>A0A520XGY7</accession>
<dbReference type="AlphaFoldDB" id="A0A520XGY7"/>
<evidence type="ECO:0000259" key="1">
    <source>
        <dbReference type="Pfam" id="PF02579"/>
    </source>
</evidence>
<name>A0A520XGY7_9DELT</name>
<dbReference type="PANTHER" id="PTHR42983">
    <property type="entry name" value="DINITROGENASE IRON-MOLYBDENUM COFACTOR PROTEIN-RELATED"/>
    <property type="match status" value="1"/>
</dbReference>
<feature type="domain" description="Dinitrogenase iron-molybdenum cofactor biosynthesis" evidence="1">
    <location>
        <begin position="13"/>
        <end position="98"/>
    </location>
</feature>